<dbReference type="SMART" id="SM00388">
    <property type="entry name" value="HisKA"/>
    <property type="match status" value="1"/>
</dbReference>
<evidence type="ECO:0000256" key="4">
    <source>
        <dbReference type="ARBA" id="ARBA00022475"/>
    </source>
</evidence>
<dbReference type="InterPro" id="IPR004358">
    <property type="entry name" value="Sig_transdc_His_kin-like_C"/>
</dbReference>
<dbReference type="Pfam" id="PF02518">
    <property type="entry name" value="HATPase_c"/>
    <property type="match status" value="1"/>
</dbReference>
<proteinExistence type="predicted"/>
<keyword evidence="6" id="KW-0808">Transferase</keyword>
<dbReference type="Gene3D" id="3.30.565.10">
    <property type="entry name" value="Histidine kinase-like ATPase, C-terminal domain"/>
    <property type="match status" value="1"/>
</dbReference>
<evidence type="ECO:0000256" key="11">
    <source>
        <dbReference type="ARBA" id="ARBA00023136"/>
    </source>
</evidence>
<evidence type="ECO:0000256" key="8">
    <source>
        <dbReference type="ARBA" id="ARBA00022777"/>
    </source>
</evidence>
<dbReference type="SUPFAM" id="SSF55874">
    <property type="entry name" value="ATPase domain of HSP90 chaperone/DNA topoisomerase II/histidine kinase"/>
    <property type="match status" value="1"/>
</dbReference>
<comment type="catalytic activity">
    <reaction evidence="1">
        <text>ATP + protein L-histidine = ADP + protein N-phospho-L-histidine.</text>
        <dbReference type="EC" id="2.7.13.3"/>
    </reaction>
</comment>
<evidence type="ECO:0000256" key="9">
    <source>
        <dbReference type="ARBA" id="ARBA00022840"/>
    </source>
</evidence>
<evidence type="ECO:0000313" key="15">
    <source>
        <dbReference type="EMBL" id="MBP1905340.1"/>
    </source>
</evidence>
<comment type="subcellular location">
    <subcellularLocation>
        <location evidence="2">Cell membrane</location>
        <topology evidence="2">Multi-pass membrane protein</topology>
    </subcellularLocation>
</comment>
<dbReference type="PANTHER" id="PTHR43711">
    <property type="entry name" value="TWO-COMPONENT HISTIDINE KINASE"/>
    <property type="match status" value="1"/>
</dbReference>
<dbReference type="InterPro" id="IPR005467">
    <property type="entry name" value="His_kinase_dom"/>
</dbReference>
<dbReference type="EMBL" id="JAGGKG010000008">
    <property type="protein sequence ID" value="MBP1905340.1"/>
    <property type="molecule type" value="Genomic_DNA"/>
</dbReference>
<dbReference type="RefSeq" id="WP_210088971.1">
    <property type="nucleotide sequence ID" value="NZ_JAGGKG010000008.1"/>
</dbReference>
<feature type="transmembrane region" description="Helical" evidence="12">
    <location>
        <begin position="172"/>
        <end position="192"/>
    </location>
</feature>
<keyword evidence="9" id="KW-0067">ATP-binding</keyword>
<evidence type="ECO:0000259" key="13">
    <source>
        <dbReference type="PROSITE" id="PS50109"/>
    </source>
</evidence>
<feature type="domain" description="Histidine kinase" evidence="13">
    <location>
        <begin position="274"/>
        <end position="494"/>
    </location>
</feature>
<keyword evidence="11 12" id="KW-0472">Membrane</keyword>
<comment type="caution">
    <text evidence="15">The sequence shown here is derived from an EMBL/GenBank/DDBJ whole genome shotgun (WGS) entry which is preliminary data.</text>
</comment>
<evidence type="ECO:0000256" key="1">
    <source>
        <dbReference type="ARBA" id="ARBA00000085"/>
    </source>
</evidence>
<dbReference type="SUPFAM" id="SSF47384">
    <property type="entry name" value="Homodimeric domain of signal transducing histidine kinase"/>
    <property type="match status" value="1"/>
</dbReference>
<dbReference type="CDD" id="cd00082">
    <property type="entry name" value="HisKA"/>
    <property type="match status" value="1"/>
</dbReference>
<evidence type="ECO:0000256" key="10">
    <source>
        <dbReference type="ARBA" id="ARBA00023012"/>
    </source>
</evidence>
<dbReference type="PROSITE" id="PS50885">
    <property type="entry name" value="HAMP"/>
    <property type="match status" value="1"/>
</dbReference>
<keyword evidence="7" id="KW-0547">Nucleotide-binding</keyword>
<dbReference type="Proteomes" id="UP001519272">
    <property type="component" value="Unassembled WGS sequence"/>
</dbReference>
<protein>
    <recommendedName>
        <fullName evidence="3">histidine kinase</fullName>
        <ecNumber evidence="3">2.7.13.3</ecNumber>
    </recommendedName>
</protein>
<organism evidence="15 16">
    <name type="scientific">Paenibacillus turicensis</name>
    <dbReference type="NCBI Taxonomy" id="160487"/>
    <lineage>
        <taxon>Bacteria</taxon>
        <taxon>Bacillati</taxon>
        <taxon>Bacillota</taxon>
        <taxon>Bacilli</taxon>
        <taxon>Bacillales</taxon>
        <taxon>Paenibacillaceae</taxon>
        <taxon>Paenibacillus</taxon>
    </lineage>
</organism>
<dbReference type="InterPro" id="IPR003594">
    <property type="entry name" value="HATPase_dom"/>
</dbReference>
<dbReference type="EC" id="2.7.13.3" evidence="3"/>
<dbReference type="SMART" id="SM00387">
    <property type="entry name" value="HATPase_c"/>
    <property type="match status" value="1"/>
</dbReference>
<keyword evidence="4" id="KW-1003">Cell membrane</keyword>
<dbReference type="CDD" id="cd06225">
    <property type="entry name" value="HAMP"/>
    <property type="match status" value="1"/>
</dbReference>
<dbReference type="PROSITE" id="PS50109">
    <property type="entry name" value="HIS_KIN"/>
    <property type="match status" value="1"/>
</dbReference>
<keyword evidence="12" id="KW-0812">Transmembrane</keyword>
<dbReference type="PANTHER" id="PTHR43711:SF26">
    <property type="entry name" value="SENSOR HISTIDINE KINASE RCSC"/>
    <property type="match status" value="1"/>
</dbReference>
<feature type="domain" description="HAMP" evidence="14">
    <location>
        <begin position="193"/>
        <end position="245"/>
    </location>
</feature>
<gene>
    <name evidence="15" type="ORF">J2Z32_001970</name>
</gene>
<dbReference type="Pfam" id="PF00512">
    <property type="entry name" value="HisKA"/>
    <property type="match status" value="1"/>
</dbReference>
<keyword evidence="5" id="KW-0597">Phosphoprotein</keyword>
<dbReference type="InterPro" id="IPR003661">
    <property type="entry name" value="HisK_dim/P_dom"/>
</dbReference>
<evidence type="ECO:0000256" key="12">
    <source>
        <dbReference type="SAM" id="Phobius"/>
    </source>
</evidence>
<keyword evidence="10" id="KW-0902">Two-component regulatory system</keyword>
<keyword evidence="12" id="KW-1133">Transmembrane helix</keyword>
<evidence type="ECO:0000256" key="6">
    <source>
        <dbReference type="ARBA" id="ARBA00022679"/>
    </source>
</evidence>
<dbReference type="InterPro" id="IPR050736">
    <property type="entry name" value="Sensor_HK_Regulatory"/>
</dbReference>
<dbReference type="InterPro" id="IPR003660">
    <property type="entry name" value="HAMP_dom"/>
</dbReference>
<dbReference type="Gene3D" id="1.10.287.130">
    <property type="match status" value="1"/>
</dbReference>
<reference evidence="15 16" key="1">
    <citation type="submission" date="2021-03" db="EMBL/GenBank/DDBJ databases">
        <title>Genomic Encyclopedia of Type Strains, Phase IV (KMG-IV): sequencing the most valuable type-strain genomes for metagenomic binning, comparative biology and taxonomic classification.</title>
        <authorList>
            <person name="Goeker M."/>
        </authorList>
    </citation>
    <scope>NUCLEOTIDE SEQUENCE [LARGE SCALE GENOMIC DNA]</scope>
    <source>
        <strain evidence="15 16">DSM 14349</strain>
    </source>
</reference>
<dbReference type="Gene3D" id="6.10.340.10">
    <property type="match status" value="1"/>
</dbReference>
<evidence type="ECO:0000313" key="16">
    <source>
        <dbReference type="Proteomes" id="UP001519272"/>
    </source>
</evidence>
<name>A0ABS4FRY5_9BACL</name>
<evidence type="ECO:0000256" key="2">
    <source>
        <dbReference type="ARBA" id="ARBA00004651"/>
    </source>
</evidence>
<dbReference type="InterPro" id="IPR036890">
    <property type="entry name" value="HATPase_C_sf"/>
</dbReference>
<evidence type="ECO:0000256" key="7">
    <source>
        <dbReference type="ARBA" id="ARBA00022741"/>
    </source>
</evidence>
<dbReference type="PRINTS" id="PR00344">
    <property type="entry name" value="BCTRLSENSOR"/>
</dbReference>
<keyword evidence="8 15" id="KW-0418">Kinase</keyword>
<sequence length="496" mass="54814">MRTTFKLGLKAKLSLLLALLLVFIVTCLSVLVLNGIKDDQKTRLEQSFSRQAAAANLKVREEYLSQDQATPAQFMEQSGQRLAVDLGGQSGLAVTIYDVNGQFVGTSLPFQPQANIADALEATAQGHAAYITEGDQLLYLAPLYYTEERLGTVQFHASLAEQNAFYNRIYDLFIFAGAGVLVIGFLIGYIYLWRQINVIKQLNQDTVQIGKGNYLASPSVQRQDELGELAQGIFNMSGSIASNVSELHEERQKLMEAIGQLTELEQQQKQFIGNISHELKTPLTSIMAYADLLTMYRDDPALLEDASGRIHVEAQRLFALVEKALQLSAMDIYELQTKVEVISIVPLLEETVARLQAKAEQRNIRLTSSFDAGEVWADADNVRHIMLNLLDNAIKYNQEGGHVHLRNYRAQHTDGTTYMAVEVKDTGIGIPPDAVKRIFDPFFTVSKDRARATGGTGLGLAIASNLAQKQGGKVTLEHTTPEGSLFRLELPLYTSG</sequence>
<evidence type="ECO:0000256" key="3">
    <source>
        <dbReference type="ARBA" id="ARBA00012438"/>
    </source>
</evidence>
<evidence type="ECO:0000259" key="14">
    <source>
        <dbReference type="PROSITE" id="PS50885"/>
    </source>
</evidence>
<dbReference type="GO" id="GO:0016301">
    <property type="term" value="F:kinase activity"/>
    <property type="evidence" value="ECO:0007669"/>
    <property type="project" value="UniProtKB-KW"/>
</dbReference>
<dbReference type="InterPro" id="IPR036097">
    <property type="entry name" value="HisK_dim/P_sf"/>
</dbReference>
<evidence type="ECO:0000256" key="5">
    <source>
        <dbReference type="ARBA" id="ARBA00022553"/>
    </source>
</evidence>
<accession>A0ABS4FRY5</accession>
<keyword evidence="16" id="KW-1185">Reference proteome</keyword>